<dbReference type="AlphaFoldDB" id="A0A372M6L5"/>
<dbReference type="RefSeq" id="WP_128555898.1">
    <property type="nucleotide sequence ID" value="NZ_QUAK01000064.1"/>
</dbReference>
<keyword evidence="2" id="KW-1185">Reference proteome</keyword>
<evidence type="ECO:0000313" key="1">
    <source>
        <dbReference type="EMBL" id="RFU86584.1"/>
    </source>
</evidence>
<organism evidence="1 2">
    <name type="scientific">Streptomyces triticagri</name>
    <dbReference type="NCBI Taxonomy" id="2293568"/>
    <lineage>
        <taxon>Bacteria</taxon>
        <taxon>Bacillati</taxon>
        <taxon>Actinomycetota</taxon>
        <taxon>Actinomycetes</taxon>
        <taxon>Kitasatosporales</taxon>
        <taxon>Streptomycetaceae</taxon>
        <taxon>Streptomyces</taxon>
    </lineage>
</organism>
<dbReference type="Proteomes" id="UP000263094">
    <property type="component" value="Unassembled WGS sequence"/>
</dbReference>
<proteinExistence type="predicted"/>
<accession>A0A372M6L5</accession>
<dbReference type="EMBL" id="QUAK01000064">
    <property type="protein sequence ID" value="RFU86584.1"/>
    <property type="molecule type" value="Genomic_DNA"/>
</dbReference>
<protein>
    <submittedName>
        <fullName evidence="1">Uncharacterized protein</fullName>
    </submittedName>
</protein>
<comment type="caution">
    <text evidence="1">The sequence shown here is derived from an EMBL/GenBank/DDBJ whole genome shotgun (WGS) entry which is preliminary data.</text>
</comment>
<name>A0A372M6L5_9ACTN</name>
<gene>
    <name evidence="1" type="ORF">DY218_11750</name>
</gene>
<sequence length="168" mass="18268">MQRSVEINAEVAGRTGGGKGFHYLHWRSKLELSIDCFICERTNRTTVLEVGAERALCSGSRSGIPGHYTAARIAAFDVTSGEDRLALRAVVSFWWAPFHDSRSGHRNAAPTLHPWVRLHIGYECPEDADEPGTASIATNMARPASESCGQCGGTVVTSEQTPTIRLLD</sequence>
<evidence type="ECO:0000313" key="2">
    <source>
        <dbReference type="Proteomes" id="UP000263094"/>
    </source>
</evidence>
<reference evidence="1 2" key="1">
    <citation type="submission" date="2018-08" db="EMBL/GenBank/DDBJ databases">
        <title>Isolation, diversity and antifungal activity of Actinobacteria from wheat.</title>
        <authorList>
            <person name="Han C."/>
        </authorList>
    </citation>
    <scope>NUCLEOTIDE SEQUENCE [LARGE SCALE GENOMIC DNA]</scope>
    <source>
        <strain evidence="1 2">NEAU-YY421</strain>
    </source>
</reference>
<dbReference type="OrthoDB" id="4293512at2"/>